<organism evidence="1 2">
    <name type="scientific">Streptomyces olivaceiscleroticus</name>
    <dbReference type="NCBI Taxonomy" id="68245"/>
    <lineage>
        <taxon>Bacteria</taxon>
        <taxon>Bacillati</taxon>
        <taxon>Actinomycetota</taxon>
        <taxon>Actinomycetes</taxon>
        <taxon>Kitasatosporales</taxon>
        <taxon>Streptomycetaceae</taxon>
        <taxon>Streptomyces</taxon>
    </lineage>
</organism>
<dbReference type="Proteomes" id="UP001500909">
    <property type="component" value="Unassembled WGS sequence"/>
</dbReference>
<protein>
    <submittedName>
        <fullName evidence="1">Uncharacterized protein</fullName>
    </submittedName>
</protein>
<accession>A0ABN0ZLZ5</accession>
<dbReference type="RefSeq" id="WP_346094001.1">
    <property type="nucleotide sequence ID" value="NZ_BAAABY010000009.1"/>
</dbReference>
<keyword evidence="2" id="KW-1185">Reference proteome</keyword>
<evidence type="ECO:0000313" key="1">
    <source>
        <dbReference type="EMBL" id="GAA0452336.1"/>
    </source>
</evidence>
<reference evidence="1 2" key="1">
    <citation type="journal article" date="2019" name="Int. J. Syst. Evol. Microbiol.">
        <title>The Global Catalogue of Microorganisms (GCM) 10K type strain sequencing project: providing services to taxonomists for standard genome sequencing and annotation.</title>
        <authorList>
            <consortium name="The Broad Institute Genomics Platform"/>
            <consortium name="The Broad Institute Genome Sequencing Center for Infectious Disease"/>
            <person name="Wu L."/>
            <person name="Ma J."/>
        </authorList>
    </citation>
    <scope>NUCLEOTIDE SEQUENCE [LARGE SCALE GENOMIC DNA]</scope>
    <source>
        <strain evidence="1 2">JCM 4805</strain>
    </source>
</reference>
<proteinExistence type="predicted"/>
<evidence type="ECO:0000313" key="2">
    <source>
        <dbReference type="Proteomes" id="UP001500909"/>
    </source>
</evidence>
<dbReference type="EMBL" id="BAAABY010000009">
    <property type="protein sequence ID" value="GAA0452336.1"/>
    <property type="molecule type" value="Genomic_DNA"/>
</dbReference>
<gene>
    <name evidence="1" type="ORF">GCM10010361_15550</name>
</gene>
<sequence>MEGFFDGLERAVREQNWPAALVMALTLPDICAKTVAPTDRSQKRYVAWYDAHLKQKYTRPVGPGGGKRVFLSGKDCYALRCALLHEGSSDISTQSAREVLSRFQFCTPGQFNIRLHCNQINDVLIVMVDDFALDVLDAGRTWWASLGDVERESTTQRLFTLKSTDNFST</sequence>
<name>A0ABN0ZLZ5_9ACTN</name>
<comment type="caution">
    <text evidence="1">The sequence shown here is derived from an EMBL/GenBank/DDBJ whole genome shotgun (WGS) entry which is preliminary data.</text>
</comment>